<feature type="compositionally biased region" description="Low complexity" evidence="1">
    <location>
        <begin position="176"/>
        <end position="187"/>
    </location>
</feature>
<evidence type="ECO:0000313" key="3">
    <source>
        <dbReference type="EMBL" id="CAI5717293.1"/>
    </source>
</evidence>
<evidence type="ECO:0000313" key="4">
    <source>
        <dbReference type="Proteomes" id="UP001162031"/>
    </source>
</evidence>
<feature type="region of interest" description="Disordered" evidence="1">
    <location>
        <begin position="126"/>
        <end position="187"/>
    </location>
</feature>
<organism evidence="3 4">
    <name type="scientific">Hyaloperonospora brassicae</name>
    <name type="common">Brassica downy mildew</name>
    <name type="synonym">Peronospora brassicae</name>
    <dbReference type="NCBI Taxonomy" id="162125"/>
    <lineage>
        <taxon>Eukaryota</taxon>
        <taxon>Sar</taxon>
        <taxon>Stramenopiles</taxon>
        <taxon>Oomycota</taxon>
        <taxon>Peronosporomycetes</taxon>
        <taxon>Peronosporales</taxon>
        <taxon>Peronosporaceae</taxon>
        <taxon>Hyaloperonospora</taxon>
    </lineage>
</organism>
<dbReference type="SUPFAM" id="SSF53098">
    <property type="entry name" value="Ribonuclease H-like"/>
    <property type="match status" value="1"/>
</dbReference>
<accession>A0AAV0TBU5</accession>
<dbReference type="EMBL" id="CANTFL010000174">
    <property type="protein sequence ID" value="CAI5717293.1"/>
    <property type="molecule type" value="Genomic_DNA"/>
</dbReference>
<dbReference type="Gene3D" id="3.30.420.10">
    <property type="entry name" value="Ribonuclease H-like superfamily/Ribonuclease H"/>
    <property type="match status" value="1"/>
</dbReference>
<dbReference type="AlphaFoldDB" id="A0AAV0TBU5"/>
<name>A0AAV0TBU5_HYABA</name>
<evidence type="ECO:0000256" key="1">
    <source>
        <dbReference type="SAM" id="MobiDB-lite"/>
    </source>
</evidence>
<dbReference type="Pfam" id="PF25597">
    <property type="entry name" value="SH3_retrovirus"/>
    <property type="match status" value="1"/>
</dbReference>
<gene>
    <name evidence="3" type="ORF">HBR001_LOCUS1790</name>
</gene>
<dbReference type="Proteomes" id="UP001162031">
    <property type="component" value="Unassembled WGS sequence"/>
</dbReference>
<sequence>MNRTLVESARCMIEHAGLSKRYWGEALTTAAFLRNRCPTLATGNDKSPHEAWTQKEPLLKNLKVFGCHAYVHIPREKRSKLDARSVLCLFLGYSDHEKAYRFEELSSSRIVVSRDAQFMEYTFDSGKRGQVGSSTSVKIADVDEATDGADRDDYRNQDEDDGMTEQPAVPVSTNERPQWQQRQSSRR</sequence>
<comment type="caution">
    <text evidence="3">The sequence shown here is derived from an EMBL/GenBank/DDBJ whole genome shotgun (WGS) entry which is preliminary data.</text>
</comment>
<feature type="compositionally biased region" description="Basic and acidic residues" evidence="1">
    <location>
        <begin position="148"/>
        <end position="157"/>
    </location>
</feature>
<dbReference type="InterPro" id="IPR057670">
    <property type="entry name" value="SH3_retrovirus"/>
</dbReference>
<dbReference type="InterPro" id="IPR012337">
    <property type="entry name" value="RNaseH-like_sf"/>
</dbReference>
<dbReference type="InterPro" id="IPR039537">
    <property type="entry name" value="Retrotran_Ty1/copia-like"/>
</dbReference>
<feature type="domain" description="Retroviral polymerase SH3-like" evidence="2">
    <location>
        <begin position="67"/>
        <end position="126"/>
    </location>
</feature>
<reference evidence="3" key="1">
    <citation type="submission" date="2022-12" db="EMBL/GenBank/DDBJ databases">
        <authorList>
            <person name="Webb A."/>
        </authorList>
    </citation>
    <scope>NUCLEOTIDE SEQUENCE</scope>
    <source>
        <strain evidence="3">Hp1</strain>
    </source>
</reference>
<dbReference type="InterPro" id="IPR036397">
    <property type="entry name" value="RNaseH_sf"/>
</dbReference>
<dbReference type="GO" id="GO:0003676">
    <property type="term" value="F:nucleic acid binding"/>
    <property type="evidence" value="ECO:0007669"/>
    <property type="project" value="InterPro"/>
</dbReference>
<protein>
    <recommendedName>
        <fullName evidence="2">Retroviral polymerase SH3-like domain-containing protein</fullName>
    </recommendedName>
</protein>
<keyword evidence="4" id="KW-1185">Reference proteome</keyword>
<proteinExistence type="predicted"/>
<dbReference type="PANTHER" id="PTHR42648">
    <property type="entry name" value="TRANSPOSASE, PUTATIVE-RELATED"/>
    <property type="match status" value="1"/>
</dbReference>
<dbReference type="PANTHER" id="PTHR42648:SF28">
    <property type="entry name" value="TRANSPOSON-ENCODED PROTEIN WITH RIBONUCLEASE H-LIKE AND RETROVIRUS ZINC FINGER-LIKE DOMAINS"/>
    <property type="match status" value="1"/>
</dbReference>
<evidence type="ECO:0000259" key="2">
    <source>
        <dbReference type="Pfam" id="PF25597"/>
    </source>
</evidence>